<feature type="region of interest" description="Disordered" evidence="1">
    <location>
        <begin position="51"/>
        <end position="81"/>
    </location>
</feature>
<keyword evidence="4" id="KW-1185">Reference proteome</keyword>
<organism evidence="3 4">
    <name type="scientific">Dorcoceras hygrometricum</name>
    <dbReference type="NCBI Taxonomy" id="472368"/>
    <lineage>
        <taxon>Eukaryota</taxon>
        <taxon>Viridiplantae</taxon>
        <taxon>Streptophyta</taxon>
        <taxon>Embryophyta</taxon>
        <taxon>Tracheophyta</taxon>
        <taxon>Spermatophyta</taxon>
        <taxon>Magnoliopsida</taxon>
        <taxon>eudicotyledons</taxon>
        <taxon>Gunneridae</taxon>
        <taxon>Pentapetalae</taxon>
        <taxon>asterids</taxon>
        <taxon>lamiids</taxon>
        <taxon>Lamiales</taxon>
        <taxon>Gesneriaceae</taxon>
        <taxon>Didymocarpoideae</taxon>
        <taxon>Trichosporeae</taxon>
        <taxon>Loxocarpinae</taxon>
        <taxon>Dorcoceras</taxon>
    </lineage>
</organism>
<dbReference type="EMBL" id="KV005005">
    <property type="protein sequence ID" value="KZV35062.1"/>
    <property type="molecule type" value="Genomic_DNA"/>
</dbReference>
<sequence length="81" mass="8846">MKKMKHTYTVLSAFLLLVLIGFGNTDCAEAMRLGKAQKLTFGILPKGVPIPPSAPSTRSNVPPYAPPHRNHPYAPVDFQNS</sequence>
<feature type="signal peptide" evidence="2">
    <location>
        <begin position="1"/>
        <end position="30"/>
    </location>
</feature>
<proteinExistence type="predicted"/>
<evidence type="ECO:0000256" key="2">
    <source>
        <dbReference type="SAM" id="SignalP"/>
    </source>
</evidence>
<accession>A0A2Z7BKB5</accession>
<evidence type="ECO:0000313" key="4">
    <source>
        <dbReference type="Proteomes" id="UP000250235"/>
    </source>
</evidence>
<reference evidence="3 4" key="1">
    <citation type="journal article" date="2015" name="Proc. Natl. Acad. Sci. U.S.A.">
        <title>The resurrection genome of Boea hygrometrica: A blueprint for survival of dehydration.</title>
        <authorList>
            <person name="Xiao L."/>
            <person name="Yang G."/>
            <person name="Zhang L."/>
            <person name="Yang X."/>
            <person name="Zhao S."/>
            <person name="Ji Z."/>
            <person name="Zhou Q."/>
            <person name="Hu M."/>
            <person name="Wang Y."/>
            <person name="Chen M."/>
            <person name="Xu Y."/>
            <person name="Jin H."/>
            <person name="Xiao X."/>
            <person name="Hu G."/>
            <person name="Bao F."/>
            <person name="Hu Y."/>
            <person name="Wan P."/>
            <person name="Li L."/>
            <person name="Deng X."/>
            <person name="Kuang T."/>
            <person name="Xiang C."/>
            <person name="Zhu J.K."/>
            <person name="Oliver M.J."/>
            <person name="He Y."/>
        </authorList>
    </citation>
    <scope>NUCLEOTIDE SEQUENCE [LARGE SCALE GENOMIC DNA]</scope>
    <source>
        <strain evidence="4">cv. XS01</strain>
    </source>
</reference>
<name>A0A2Z7BKB5_9LAMI</name>
<dbReference type="OrthoDB" id="994133at2759"/>
<keyword evidence="2" id="KW-0732">Signal</keyword>
<gene>
    <name evidence="3" type="ORF">F511_04367</name>
</gene>
<dbReference type="Proteomes" id="UP000250235">
    <property type="component" value="Unassembled WGS sequence"/>
</dbReference>
<feature type="chain" id="PRO_5016280838" evidence="2">
    <location>
        <begin position="31"/>
        <end position="81"/>
    </location>
</feature>
<evidence type="ECO:0000313" key="3">
    <source>
        <dbReference type="EMBL" id="KZV35062.1"/>
    </source>
</evidence>
<evidence type="ECO:0000256" key="1">
    <source>
        <dbReference type="SAM" id="MobiDB-lite"/>
    </source>
</evidence>
<dbReference type="AlphaFoldDB" id="A0A2Z7BKB5"/>
<protein>
    <submittedName>
        <fullName evidence="3">Uncharacterized protein</fullName>
    </submittedName>
</protein>